<accession>A0A0G0T735</accession>
<protein>
    <recommendedName>
        <fullName evidence="3">Type II secretion system protein GspG C-terminal domain-containing protein</fullName>
    </recommendedName>
</protein>
<dbReference type="SUPFAM" id="SSF54523">
    <property type="entry name" value="Pili subunits"/>
    <property type="match status" value="1"/>
</dbReference>
<dbReference type="InterPro" id="IPR045584">
    <property type="entry name" value="Pilin-like"/>
</dbReference>
<evidence type="ECO:0000313" key="1">
    <source>
        <dbReference type="EMBL" id="KKR72804.1"/>
    </source>
</evidence>
<evidence type="ECO:0000313" key="2">
    <source>
        <dbReference type="Proteomes" id="UP000034664"/>
    </source>
</evidence>
<organism evidence="1 2">
    <name type="scientific">Candidatus Roizmanbacteria bacterium GW2011_GWB1_40_7</name>
    <dbReference type="NCBI Taxonomy" id="1618482"/>
    <lineage>
        <taxon>Bacteria</taxon>
        <taxon>Candidatus Roizmaniibacteriota</taxon>
    </lineage>
</organism>
<dbReference type="EMBL" id="LBZM01000002">
    <property type="protein sequence ID" value="KKR72804.1"/>
    <property type="molecule type" value="Genomic_DNA"/>
</dbReference>
<sequence length="135" mass="15129">MTYIILIIVAIIISLLAWFVRPDYFSSFSDYVSNTTEILTSSDSAIMRPVSLTRDIARSTDMSALQGALLQYKIEKNVYPASLSVLVPDFIPEVPADPQKNEPYKYEQLDKGNSYELCMLFETGDKKDNPCVSSG</sequence>
<proteinExistence type="predicted"/>
<name>A0A0G0T735_9BACT</name>
<reference evidence="1 2" key="1">
    <citation type="journal article" date="2015" name="Nature">
        <title>rRNA introns, odd ribosomes, and small enigmatic genomes across a large radiation of phyla.</title>
        <authorList>
            <person name="Brown C.T."/>
            <person name="Hug L.A."/>
            <person name="Thomas B.C."/>
            <person name="Sharon I."/>
            <person name="Castelle C.J."/>
            <person name="Singh A."/>
            <person name="Wilkins M.J."/>
            <person name="Williams K.H."/>
            <person name="Banfield J.F."/>
        </authorList>
    </citation>
    <scope>NUCLEOTIDE SEQUENCE [LARGE SCALE GENOMIC DNA]</scope>
</reference>
<dbReference type="Proteomes" id="UP000034664">
    <property type="component" value="Unassembled WGS sequence"/>
</dbReference>
<gene>
    <name evidence="1" type="ORF">UU14_C0002G0057</name>
</gene>
<dbReference type="AlphaFoldDB" id="A0A0G0T735"/>
<comment type="caution">
    <text evidence="1">The sequence shown here is derived from an EMBL/GenBank/DDBJ whole genome shotgun (WGS) entry which is preliminary data.</text>
</comment>
<evidence type="ECO:0008006" key="3">
    <source>
        <dbReference type="Google" id="ProtNLM"/>
    </source>
</evidence>
<dbReference type="Gene3D" id="3.30.700.10">
    <property type="entry name" value="Glycoprotein, Type 4 Pilin"/>
    <property type="match status" value="1"/>
</dbReference>